<dbReference type="Pfam" id="PF13850">
    <property type="entry name" value="ERGIC_N"/>
    <property type="match status" value="1"/>
</dbReference>
<reference evidence="3 4" key="1">
    <citation type="submission" date="2023-11" db="EMBL/GenBank/DDBJ databases">
        <title>Halocaridina rubra genome assembly.</title>
        <authorList>
            <person name="Smith C."/>
        </authorList>
    </citation>
    <scope>NUCLEOTIDE SEQUENCE [LARGE SCALE GENOMIC DNA]</scope>
    <source>
        <strain evidence="3">EP-1</strain>
        <tissue evidence="3">Whole</tissue>
    </source>
</reference>
<dbReference type="InterPro" id="IPR039542">
    <property type="entry name" value="Erv_N"/>
</dbReference>
<name>A0AAN8ZZM0_HALRR</name>
<dbReference type="Proteomes" id="UP001381693">
    <property type="component" value="Unassembled WGS sequence"/>
</dbReference>
<sequence length="51" mass="6031">SLMSYILVVWLVVMEIMYFMETKFTYKFTPDATFTEKLKINVDITVAMPCK</sequence>
<feature type="transmembrane region" description="Helical" evidence="1">
    <location>
        <begin position="6"/>
        <end position="26"/>
    </location>
</feature>
<organism evidence="3 4">
    <name type="scientific">Halocaridina rubra</name>
    <name type="common">Hawaiian red shrimp</name>
    <dbReference type="NCBI Taxonomy" id="373956"/>
    <lineage>
        <taxon>Eukaryota</taxon>
        <taxon>Metazoa</taxon>
        <taxon>Ecdysozoa</taxon>
        <taxon>Arthropoda</taxon>
        <taxon>Crustacea</taxon>
        <taxon>Multicrustacea</taxon>
        <taxon>Malacostraca</taxon>
        <taxon>Eumalacostraca</taxon>
        <taxon>Eucarida</taxon>
        <taxon>Decapoda</taxon>
        <taxon>Pleocyemata</taxon>
        <taxon>Caridea</taxon>
        <taxon>Atyoidea</taxon>
        <taxon>Atyidae</taxon>
        <taxon>Halocaridina</taxon>
    </lineage>
</organism>
<evidence type="ECO:0000259" key="2">
    <source>
        <dbReference type="Pfam" id="PF13850"/>
    </source>
</evidence>
<evidence type="ECO:0000256" key="1">
    <source>
        <dbReference type="SAM" id="Phobius"/>
    </source>
</evidence>
<dbReference type="AlphaFoldDB" id="A0AAN8ZZM0"/>
<accession>A0AAN8ZZM0</accession>
<feature type="domain" description="Endoplasmic reticulum vesicle transporter N-terminal" evidence="2">
    <location>
        <begin position="1"/>
        <end position="51"/>
    </location>
</feature>
<proteinExistence type="predicted"/>
<comment type="caution">
    <text evidence="3">The sequence shown here is derived from an EMBL/GenBank/DDBJ whole genome shotgun (WGS) entry which is preliminary data.</text>
</comment>
<dbReference type="EMBL" id="JAXCGZ010011492">
    <property type="protein sequence ID" value="KAK7074676.1"/>
    <property type="molecule type" value="Genomic_DNA"/>
</dbReference>
<gene>
    <name evidence="3" type="ORF">SK128_009560</name>
</gene>
<feature type="non-terminal residue" evidence="3">
    <location>
        <position position="1"/>
    </location>
</feature>
<feature type="non-terminal residue" evidence="3">
    <location>
        <position position="51"/>
    </location>
</feature>
<keyword evidence="4" id="KW-1185">Reference proteome</keyword>
<keyword evidence="1" id="KW-0472">Membrane</keyword>
<evidence type="ECO:0000313" key="4">
    <source>
        <dbReference type="Proteomes" id="UP001381693"/>
    </source>
</evidence>
<keyword evidence="1" id="KW-1133">Transmembrane helix</keyword>
<protein>
    <recommendedName>
        <fullName evidence="2">Endoplasmic reticulum vesicle transporter N-terminal domain-containing protein</fullName>
    </recommendedName>
</protein>
<evidence type="ECO:0000313" key="3">
    <source>
        <dbReference type="EMBL" id="KAK7074676.1"/>
    </source>
</evidence>
<keyword evidence="1" id="KW-0812">Transmembrane</keyword>